<name>A0ABV7UJQ1_9HYPH</name>
<comment type="caution">
    <text evidence="2">The sequence shown here is derived from an EMBL/GenBank/DDBJ whole genome shotgun (WGS) entry which is preliminary data.</text>
</comment>
<organism evidence="2 3">
    <name type="scientific">Camelimonas fluminis</name>
    <dbReference type="NCBI Taxonomy" id="1576911"/>
    <lineage>
        <taxon>Bacteria</taxon>
        <taxon>Pseudomonadati</taxon>
        <taxon>Pseudomonadota</taxon>
        <taxon>Alphaproteobacteria</taxon>
        <taxon>Hyphomicrobiales</taxon>
        <taxon>Chelatococcaceae</taxon>
        <taxon>Camelimonas</taxon>
    </lineage>
</organism>
<dbReference type="EMBL" id="JBHRYC010000077">
    <property type="protein sequence ID" value="MFC3638767.1"/>
    <property type="molecule type" value="Genomic_DNA"/>
</dbReference>
<reference evidence="3" key="1">
    <citation type="journal article" date="2019" name="Int. J. Syst. Evol. Microbiol.">
        <title>The Global Catalogue of Microorganisms (GCM) 10K type strain sequencing project: providing services to taxonomists for standard genome sequencing and annotation.</title>
        <authorList>
            <consortium name="The Broad Institute Genomics Platform"/>
            <consortium name="The Broad Institute Genome Sequencing Center for Infectious Disease"/>
            <person name="Wu L."/>
            <person name="Ma J."/>
        </authorList>
    </citation>
    <scope>NUCLEOTIDE SEQUENCE [LARGE SCALE GENOMIC DNA]</scope>
    <source>
        <strain evidence="3">KCTC 42282</strain>
    </source>
</reference>
<accession>A0ABV7UJQ1</accession>
<dbReference type="RefSeq" id="WP_210319824.1">
    <property type="nucleotide sequence ID" value="NZ_BNCG01000006.1"/>
</dbReference>
<feature type="region of interest" description="Disordered" evidence="1">
    <location>
        <begin position="164"/>
        <end position="195"/>
    </location>
</feature>
<evidence type="ECO:0000256" key="1">
    <source>
        <dbReference type="SAM" id="MobiDB-lite"/>
    </source>
</evidence>
<dbReference type="Proteomes" id="UP001595704">
    <property type="component" value="Unassembled WGS sequence"/>
</dbReference>
<dbReference type="InterPro" id="IPR010848">
    <property type="entry name" value="DUF1465"/>
</dbReference>
<dbReference type="InterPro" id="IPR038301">
    <property type="entry name" value="AraC-like_sf"/>
</dbReference>
<proteinExistence type="predicted"/>
<evidence type="ECO:0000313" key="2">
    <source>
        <dbReference type="EMBL" id="MFC3638767.1"/>
    </source>
</evidence>
<dbReference type="Pfam" id="PF07323">
    <property type="entry name" value="DUF1465"/>
    <property type="match status" value="1"/>
</dbReference>
<gene>
    <name evidence="2" type="ORF">ACFONL_15585</name>
</gene>
<evidence type="ECO:0000313" key="3">
    <source>
        <dbReference type="Proteomes" id="UP001595704"/>
    </source>
</evidence>
<sequence>MSAVATPVPFGARYATTSGFVALFSEANSLVEETAAYLDGAGRQDAALLEAGAAHAYAQEGMRLTTRLMRLMSWLILRRAVADGDMTPEEADVERRKSMGFVEPTPTLETIAILPETLGALIGAAARLELRILHIDASEALDAPRPSPVRRELSLLRAAFSGQPQAPARKASRGLVAPPAVNANGDYGSGQMMGA</sequence>
<protein>
    <submittedName>
        <fullName evidence="2">DUF1465 family protein</fullName>
    </submittedName>
</protein>
<dbReference type="Gene3D" id="1.10.8.930">
    <property type="entry name" value="Protein of unknown function DUF1465"/>
    <property type="match status" value="1"/>
</dbReference>
<keyword evidence="3" id="KW-1185">Reference proteome</keyword>